<accession>A0AAP8ME90</accession>
<feature type="region of interest" description="Disordered" evidence="6">
    <location>
        <begin position="77"/>
        <end position="98"/>
    </location>
</feature>
<dbReference type="InterPro" id="IPR013325">
    <property type="entry name" value="RNA_pol_sigma_r2"/>
</dbReference>
<dbReference type="GO" id="GO:0006352">
    <property type="term" value="P:DNA-templated transcription initiation"/>
    <property type="evidence" value="ECO:0007669"/>
    <property type="project" value="InterPro"/>
</dbReference>
<reference evidence="9 10" key="1">
    <citation type="submission" date="2018-01" db="EMBL/GenBank/DDBJ databases">
        <title>The draft genome sequence of Halioglobus japonicus S1-36.</title>
        <authorList>
            <person name="Du Z.-J."/>
            <person name="Shi M.-J."/>
        </authorList>
    </citation>
    <scope>NUCLEOTIDE SEQUENCE [LARGE SCALE GENOMIC DNA]</scope>
    <source>
        <strain evidence="9 10">S1-36</strain>
    </source>
</reference>
<comment type="similarity">
    <text evidence="1">Belongs to the sigma-70 factor family. ECF subfamily.</text>
</comment>
<dbReference type="Gene3D" id="1.10.10.10">
    <property type="entry name" value="Winged helix-like DNA-binding domain superfamily/Winged helix DNA-binding domain"/>
    <property type="match status" value="1"/>
</dbReference>
<sequence length="163" mass="19082">MNMDKQFQQWTIAHQEQSWSMARFLLKDEAEAEDVVQDAFIRLWQHRDTLSEARVKPWLLRVTRNLCLDRLRLERPRADSGPDELAGGEEPLASMQRSREGQVLQAAVMGLDEPYRSLVIMRDVQQHSYEDVAATLELSLPQVKTYLHRARKTLREQLTELRP</sequence>
<proteinExistence type="inferred from homology"/>
<dbReference type="SUPFAM" id="SSF88946">
    <property type="entry name" value="Sigma2 domain of RNA polymerase sigma factors"/>
    <property type="match status" value="1"/>
</dbReference>
<keyword evidence="10" id="KW-1185">Reference proteome</keyword>
<evidence type="ECO:0000256" key="2">
    <source>
        <dbReference type="ARBA" id="ARBA00023015"/>
    </source>
</evidence>
<dbReference type="Gene3D" id="1.10.1740.10">
    <property type="match status" value="1"/>
</dbReference>
<dbReference type="InterPro" id="IPR013249">
    <property type="entry name" value="RNA_pol_sigma70_r4_t2"/>
</dbReference>
<dbReference type="SUPFAM" id="SSF88659">
    <property type="entry name" value="Sigma3 and sigma4 domains of RNA polymerase sigma factors"/>
    <property type="match status" value="1"/>
</dbReference>
<evidence type="ECO:0000256" key="6">
    <source>
        <dbReference type="SAM" id="MobiDB-lite"/>
    </source>
</evidence>
<dbReference type="InterPro" id="IPR039425">
    <property type="entry name" value="RNA_pol_sigma-70-like"/>
</dbReference>
<dbReference type="AlphaFoldDB" id="A0AAP8ME90"/>
<evidence type="ECO:0000259" key="8">
    <source>
        <dbReference type="Pfam" id="PF08281"/>
    </source>
</evidence>
<dbReference type="InterPro" id="IPR013324">
    <property type="entry name" value="RNA_pol_sigma_r3/r4-like"/>
</dbReference>
<dbReference type="EMBL" id="PKUR01000002">
    <property type="protein sequence ID" value="PLW86049.1"/>
    <property type="molecule type" value="Genomic_DNA"/>
</dbReference>
<dbReference type="PANTHER" id="PTHR43133:SF8">
    <property type="entry name" value="RNA POLYMERASE SIGMA FACTOR HI_1459-RELATED"/>
    <property type="match status" value="1"/>
</dbReference>
<gene>
    <name evidence="9" type="ORF">C0029_06235</name>
</gene>
<name>A0AAP8ME90_9GAMM</name>
<dbReference type="Proteomes" id="UP000235162">
    <property type="component" value="Unassembled WGS sequence"/>
</dbReference>
<dbReference type="Pfam" id="PF08281">
    <property type="entry name" value="Sigma70_r4_2"/>
    <property type="match status" value="1"/>
</dbReference>
<dbReference type="GO" id="GO:0003677">
    <property type="term" value="F:DNA binding"/>
    <property type="evidence" value="ECO:0007669"/>
    <property type="project" value="UniProtKB-KW"/>
</dbReference>
<evidence type="ECO:0000259" key="7">
    <source>
        <dbReference type="Pfam" id="PF04542"/>
    </source>
</evidence>
<evidence type="ECO:0000313" key="9">
    <source>
        <dbReference type="EMBL" id="PLW86049.1"/>
    </source>
</evidence>
<keyword evidence="4" id="KW-0238">DNA-binding</keyword>
<evidence type="ECO:0000256" key="5">
    <source>
        <dbReference type="ARBA" id="ARBA00023163"/>
    </source>
</evidence>
<dbReference type="PANTHER" id="PTHR43133">
    <property type="entry name" value="RNA POLYMERASE ECF-TYPE SIGMA FACTO"/>
    <property type="match status" value="1"/>
</dbReference>
<dbReference type="CDD" id="cd06171">
    <property type="entry name" value="Sigma70_r4"/>
    <property type="match status" value="1"/>
</dbReference>
<keyword evidence="3" id="KW-0731">Sigma factor</keyword>
<dbReference type="NCBIfam" id="TIGR02937">
    <property type="entry name" value="sigma70-ECF"/>
    <property type="match status" value="1"/>
</dbReference>
<dbReference type="InterPro" id="IPR007627">
    <property type="entry name" value="RNA_pol_sigma70_r2"/>
</dbReference>
<dbReference type="GO" id="GO:0016987">
    <property type="term" value="F:sigma factor activity"/>
    <property type="evidence" value="ECO:0007669"/>
    <property type="project" value="UniProtKB-KW"/>
</dbReference>
<dbReference type="InterPro" id="IPR014284">
    <property type="entry name" value="RNA_pol_sigma-70_dom"/>
</dbReference>
<protein>
    <submittedName>
        <fullName evidence="9">RNA polymerase sigma factor</fullName>
    </submittedName>
</protein>
<evidence type="ECO:0000256" key="3">
    <source>
        <dbReference type="ARBA" id="ARBA00023082"/>
    </source>
</evidence>
<keyword evidence="5" id="KW-0804">Transcription</keyword>
<feature type="domain" description="RNA polymerase sigma-70 region 2" evidence="7">
    <location>
        <begin position="14"/>
        <end position="74"/>
    </location>
</feature>
<comment type="caution">
    <text evidence="9">The sequence shown here is derived from an EMBL/GenBank/DDBJ whole genome shotgun (WGS) entry which is preliminary data.</text>
</comment>
<evidence type="ECO:0000256" key="4">
    <source>
        <dbReference type="ARBA" id="ARBA00023125"/>
    </source>
</evidence>
<evidence type="ECO:0000256" key="1">
    <source>
        <dbReference type="ARBA" id="ARBA00010641"/>
    </source>
</evidence>
<dbReference type="Pfam" id="PF04542">
    <property type="entry name" value="Sigma70_r2"/>
    <property type="match status" value="1"/>
</dbReference>
<dbReference type="InterPro" id="IPR036388">
    <property type="entry name" value="WH-like_DNA-bd_sf"/>
</dbReference>
<organism evidence="9 10">
    <name type="scientific">Halioglobus japonicus</name>
    <dbReference type="NCBI Taxonomy" id="930805"/>
    <lineage>
        <taxon>Bacteria</taxon>
        <taxon>Pseudomonadati</taxon>
        <taxon>Pseudomonadota</taxon>
        <taxon>Gammaproteobacteria</taxon>
        <taxon>Cellvibrionales</taxon>
        <taxon>Halieaceae</taxon>
        <taxon>Halioglobus</taxon>
    </lineage>
</organism>
<feature type="domain" description="RNA polymerase sigma factor 70 region 4 type 2" evidence="8">
    <location>
        <begin position="103"/>
        <end position="154"/>
    </location>
</feature>
<keyword evidence="2" id="KW-0805">Transcription regulation</keyword>
<evidence type="ECO:0000313" key="10">
    <source>
        <dbReference type="Proteomes" id="UP000235162"/>
    </source>
</evidence>